<feature type="region of interest" description="Disordered" evidence="1">
    <location>
        <begin position="1"/>
        <end position="120"/>
    </location>
</feature>
<dbReference type="MGI" id="MGI:1923863">
    <property type="gene designation" value="1700069B07Rik"/>
</dbReference>
<dbReference type="AlphaFoldDB" id="Q8CF24"/>
<evidence type="ECO:0000313" key="3">
    <source>
        <dbReference type="MGI" id="MGI:1923863"/>
    </source>
</evidence>
<accession>Q8CF24</accession>
<reference evidence="2" key="1">
    <citation type="journal article" date="1999" name="Methods Enzymol.">
        <title>High-efficiency full-length cDNA cloning.</title>
        <authorList>
            <person name="Carninci P."/>
            <person name="Hayashizaki Y."/>
        </authorList>
    </citation>
    <scope>NUCLEOTIDE SEQUENCE</scope>
    <source>
        <strain evidence="2">C57BL/6J</strain>
        <tissue evidence="2">Testis</tissue>
    </source>
</reference>
<reference evidence="2" key="8">
    <citation type="journal article" date="2005" name="Science">
        <title>Antisense Transcription in the Mammalian Transcriptome.</title>
        <authorList>
            <consortium name="RIKEN Genome Exploration Research Group and Genome Science Group (Genome Network Project Core Group) and the FANTOM Consortium"/>
        </authorList>
    </citation>
    <scope>NUCLEOTIDE SEQUENCE</scope>
    <source>
        <strain evidence="2">C57BL/6J</strain>
        <tissue evidence="2">Testis</tissue>
    </source>
</reference>
<feature type="compositionally biased region" description="Basic and acidic residues" evidence="1">
    <location>
        <begin position="64"/>
        <end position="79"/>
    </location>
</feature>
<protein>
    <submittedName>
        <fullName evidence="2">Uncharacterized protein</fullName>
    </submittedName>
</protein>
<name>Q8CF24_MOUSE</name>
<reference evidence="2" key="5">
    <citation type="journal article" date="2001" name="Nature">
        <title>Functional annotation of a full-length mouse cDNA collection.</title>
        <authorList>
            <consortium name="The RIKEN Genome Exploration Research Group Phase II Team and the FANTOM Consortium"/>
        </authorList>
    </citation>
    <scope>NUCLEOTIDE SEQUENCE</scope>
    <source>
        <strain evidence="2">C57BL/6J</strain>
        <tissue evidence="2">Testis</tissue>
    </source>
</reference>
<reference evidence="2" key="7">
    <citation type="journal article" date="2005" name="Science">
        <title>The Transcriptional Landscape of the Mammalian Genome.</title>
        <authorList>
            <consortium name="The FANTOM Consortium"/>
            <consortium name="Riken Genome Exploration Research Group and Genome Science Group (Genome Network Project Core Group)"/>
        </authorList>
    </citation>
    <scope>NUCLEOTIDE SEQUENCE</scope>
    <source>
        <strain evidence="2">C57BL/6J</strain>
        <tissue evidence="2">Testis</tissue>
    </source>
</reference>
<sequence>GALLLPARRHRRPGPGRRYLGHGGGCRRSSPRQSARTATPPRPPPHPAACASPGPGGFTPYTTSERRGESEQESGDRGARVRRAAAQVGSSRDSLASQPRPALKLRGRHIDCGNSSLPEP</sequence>
<feature type="non-terminal residue" evidence="2">
    <location>
        <position position="1"/>
    </location>
</feature>
<evidence type="ECO:0000313" key="2">
    <source>
        <dbReference type="EMBL" id="BAC25157.1"/>
    </source>
</evidence>
<proteinExistence type="evidence at transcript level"/>
<gene>
    <name evidence="3" type="primary">1700069B07Rik</name>
</gene>
<reference evidence="2" key="3">
    <citation type="journal article" date="2000" name="Genome Res.">
        <title>RIKEN integrated sequence analysis (RISA) system--384-format sequencing pipeline with 384 multicapillary sequencer.</title>
        <authorList>
            <person name="Shibata K."/>
            <person name="Itoh M."/>
            <person name="Aizawa K."/>
            <person name="Nagaoka S."/>
            <person name="Sasaki N."/>
            <person name="Carninci P."/>
            <person name="Konno H."/>
            <person name="Akiyama J."/>
            <person name="Nishi K."/>
            <person name="Kitsunai T."/>
            <person name="Tashiro H."/>
            <person name="Itoh M."/>
            <person name="Sumi N."/>
            <person name="Ishii Y."/>
            <person name="Nakamura S."/>
            <person name="Hazama M."/>
            <person name="Nishine T."/>
            <person name="Harada A."/>
            <person name="Yamamoto R."/>
            <person name="Matsumoto H."/>
            <person name="Sakaguchi S."/>
            <person name="Ikegami T."/>
            <person name="Kashiwagi K."/>
            <person name="Fujiwake S."/>
            <person name="Inoue K."/>
            <person name="Togawa Y."/>
            <person name="Izawa M."/>
            <person name="Ohara E."/>
            <person name="Watahiki M."/>
            <person name="Yoneda Y."/>
            <person name="Ishikawa T."/>
            <person name="Ozawa K."/>
            <person name="Tanaka T."/>
            <person name="Matsuura S."/>
            <person name="Kawai J."/>
            <person name="Okazaki Y."/>
            <person name="Muramatsu M."/>
            <person name="Inoue Y."/>
            <person name="Kira A."/>
            <person name="Hayashizaki Y."/>
        </authorList>
    </citation>
    <scope>NUCLEOTIDE SEQUENCE</scope>
    <source>
        <strain evidence="2">C57BL/6J</strain>
        <tissue evidence="2">Testis</tissue>
    </source>
</reference>
<evidence type="ECO:0000256" key="1">
    <source>
        <dbReference type="SAM" id="MobiDB-lite"/>
    </source>
</evidence>
<reference evidence="2" key="4">
    <citation type="submission" date="2000-07" db="EMBL/GenBank/DDBJ databases">
        <authorList>
            <person name="Adachi J."/>
            <person name="Aizawa K."/>
            <person name="Akahira S."/>
            <person name="Akimura T."/>
            <person name="Arai A."/>
            <person name="Aono H."/>
            <person name="Arakawa T."/>
            <person name="Bono H."/>
            <person name="Carninci P."/>
            <person name="Fukuda S."/>
            <person name="Fukunishi Y."/>
            <person name="Furuno M."/>
            <person name="Hanagaki T."/>
            <person name="Hara A."/>
            <person name="Hayatsu N."/>
            <person name="Hiramoto K."/>
            <person name="Hiraoka T."/>
            <person name="Hori F."/>
            <person name="Imotani K."/>
            <person name="Ishii Y."/>
            <person name="Itoh M."/>
            <person name="Izawa M."/>
            <person name="Kasukawa T."/>
            <person name="Kato H."/>
            <person name="Kawai J."/>
            <person name="Kojima Y."/>
            <person name="Konno H."/>
            <person name="Kouda M."/>
            <person name="Koya S."/>
            <person name="Kurihara C."/>
            <person name="Matsuyama T."/>
            <person name="Miyazaki A."/>
            <person name="Nishi K."/>
            <person name="Nomura K."/>
            <person name="Numazaki R."/>
            <person name="Ohno M."/>
            <person name="Okazaki Y."/>
            <person name="Okido T."/>
            <person name="Owa C."/>
            <person name="Saito H."/>
            <person name="Saito R."/>
            <person name="Sakai C."/>
            <person name="Sakai K."/>
            <person name="Sano H."/>
            <person name="Sasaki D."/>
            <person name="Shibata K."/>
            <person name="Shibata Y."/>
            <person name="Shinagawa A."/>
            <person name="Shiraki T."/>
            <person name="Sogabe Y."/>
            <person name="Suzuki H."/>
            <person name="Tagami M."/>
            <person name="Tagawa A."/>
            <person name="Takahashi F."/>
            <person name="Tanaka T."/>
            <person name="Tejima Y."/>
            <person name="Toya T."/>
            <person name="Yamamura T."/>
            <person name="Yasunishi A."/>
            <person name="Yoshida K."/>
            <person name="Yoshino M."/>
            <person name="Muramatsu M."/>
            <person name="Hayashizaki Y."/>
        </authorList>
    </citation>
    <scope>NUCLEOTIDE SEQUENCE</scope>
    <source>
        <strain evidence="2">C57BL/6J</strain>
        <tissue evidence="2">Testis</tissue>
    </source>
</reference>
<reference evidence="2" key="2">
    <citation type="journal article" date="2000" name="Genome Res.">
        <title>Normalization and subtraction of cap-trapper-selected cDNAs to prepare full-length cDNA libraries for rapid discovery of new genes.</title>
        <authorList>
            <person name="Carninci P."/>
            <person name="Shibata Y."/>
            <person name="Hayatsu N."/>
            <person name="Sugahara Y."/>
            <person name="Shibata K."/>
            <person name="Itoh M."/>
            <person name="Konno H."/>
            <person name="Okazaki Y."/>
            <person name="Muramatsu M."/>
            <person name="Hayashizaki Y."/>
        </authorList>
    </citation>
    <scope>NUCLEOTIDE SEQUENCE</scope>
    <source>
        <strain evidence="2">C57BL/6J</strain>
        <tissue evidence="2">Testis</tissue>
    </source>
</reference>
<organism evidence="2">
    <name type="scientific">Mus musculus</name>
    <name type="common">Mouse</name>
    <dbReference type="NCBI Taxonomy" id="10090"/>
    <lineage>
        <taxon>Eukaryota</taxon>
        <taxon>Metazoa</taxon>
        <taxon>Chordata</taxon>
        <taxon>Craniata</taxon>
        <taxon>Vertebrata</taxon>
        <taxon>Euteleostomi</taxon>
        <taxon>Mammalia</taxon>
        <taxon>Eutheria</taxon>
        <taxon>Euarchontoglires</taxon>
        <taxon>Glires</taxon>
        <taxon>Rodentia</taxon>
        <taxon>Myomorpha</taxon>
        <taxon>Muroidea</taxon>
        <taxon>Muridae</taxon>
        <taxon>Murinae</taxon>
        <taxon>Mus</taxon>
        <taxon>Mus</taxon>
    </lineage>
</organism>
<dbReference type="AGR" id="MGI:1923863"/>
<reference evidence="2" key="6">
    <citation type="journal article" date="2002" name="Nature">
        <title>Analysis of the mouse transcriptome based on functional annotation of 60,770 full-length cDNAs.</title>
        <authorList>
            <consortium name="The FANTOM Consortium and the RIKEN Genome Exploration Research Group Phase I and II Team"/>
        </authorList>
    </citation>
    <scope>NUCLEOTIDE SEQUENCE</scope>
    <source>
        <strain evidence="2">C57BL/6J</strain>
        <tissue evidence="2">Testis</tissue>
    </source>
</reference>
<feature type="compositionally biased region" description="Low complexity" evidence="1">
    <location>
        <begin position="27"/>
        <end position="39"/>
    </location>
</feature>
<dbReference type="EMBL" id="AK006919">
    <property type="protein sequence ID" value="BAC25157.1"/>
    <property type="molecule type" value="mRNA"/>
</dbReference>